<dbReference type="NCBIfam" id="TIGR00912">
    <property type="entry name" value="2A0309"/>
    <property type="match status" value="1"/>
</dbReference>
<evidence type="ECO:0000256" key="1">
    <source>
        <dbReference type="ARBA" id="ARBA00004141"/>
    </source>
</evidence>
<feature type="transmembrane region" description="Helical" evidence="8">
    <location>
        <begin position="268"/>
        <end position="289"/>
    </location>
</feature>
<dbReference type="GO" id="GO:0016020">
    <property type="term" value="C:membrane"/>
    <property type="evidence" value="ECO:0007669"/>
    <property type="project" value="UniProtKB-SubCell"/>
</dbReference>
<comment type="similarity">
    <text evidence="2">Belongs to the amino acid-polyamine-organocation (APC) superfamily. Spore germination protein (SGP) (TC 2.A.3.9) family.</text>
</comment>
<name>A0A850EHV6_9BACL</name>
<dbReference type="AlphaFoldDB" id="A0A850EHV6"/>
<evidence type="ECO:0000313" key="10">
    <source>
        <dbReference type="Proteomes" id="UP000564806"/>
    </source>
</evidence>
<evidence type="ECO:0000256" key="6">
    <source>
        <dbReference type="ARBA" id="ARBA00022989"/>
    </source>
</evidence>
<feature type="transmembrane region" description="Helical" evidence="8">
    <location>
        <begin position="184"/>
        <end position="203"/>
    </location>
</feature>
<dbReference type="Proteomes" id="UP000564806">
    <property type="component" value="Unassembled WGS sequence"/>
</dbReference>
<evidence type="ECO:0000256" key="5">
    <source>
        <dbReference type="ARBA" id="ARBA00022692"/>
    </source>
</evidence>
<keyword evidence="6 8" id="KW-1133">Transmembrane helix</keyword>
<evidence type="ECO:0000256" key="3">
    <source>
        <dbReference type="ARBA" id="ARBA00022448"/>
    </source>
</evidence>
<feature type="transmembrane region" description="Helical" evidence="8">
    <location>
        <begin position="7"/>
        <end position="23"/>
    </location>
</feature>
<dbReference type="InterPro" id="IPR004761">
    <property type="entry name" value="Spore_GerAB"/>
</dbReference>
<dbReference type="GO" id="GO:0009847">
    <property type="term" value="P:spore germination"/>
    <property type="evidence" value="ECO:0007669"/>
    <property type="project" value="InterPro"/>
</dbReference>
<dbReference type="Pfam" id="PF03845">
    <property type="entry name" value="Spore_permease"/>
    <property type="match status" value="1"/>
</dbReference>
<feature type="transmembrane region" description="Helical" evidence="8">
    <location>
        <begin position="84"/>
        <end position="107"/>
    </location>
</feature>
<keyword evidence="10" id="KW-1185">Reference proteome</keyword>
<sequence length="401" mass="45466">MKLTRTQMMWLVFCINVGLPIYLSGTMNVTKQDAWFSVILAGAAGFIVLALAVRNAKYFPGQTFIEFTQEVLGKWVGRFWVLPYLAFWMISLGNILRSVVDFIIMALFKETPLTAVVIVLFVVVAFAVATNGINTIARCAELMGPLIVLMFLCIYILNLSNLDFTFLLPVAADTSPLNMARGTFTMMEMYGDSYLLVMVFGFLNKQKGVTPKIYVGFTLAVGLMVLTTTFILLTFGPGLAAKMQYPLYELVRYIEVGEFLQRIEVVMIALWVCSAFIKLGFYLFCLSYGTAQWLGIKKWKLLIIPISLLAIWAAGLTTSLLTTRALLLRYIDPVILPLLYFILPVILWIMILLHRRKNQKVQTGVVPTIPKASMGWKWSGVTLLILMLSMYYYMYIRYFKV</sequence>
<feature type="transmembrane region" description="Helical" evidence="8">
    <location>
        <begin position="374"/>
        <end position="394"/>
    </location>
</feature>
<dbReference type="PANTHER" id="PTHR34975">
    <property type="entry name" value="SPORE GERMINATION PROTEIN A2"/>
    <property type="match status" value="1"/>
</dbReference>
<dbReference type="PANTHER" id="PTHR34975:SF2">
    <property type="entry name" value="SPORE GERMINATION PROTEIN A2"/>
    <property type="match status" value="1"/>
</dbReference>
<proteinExistence type="inferred from homology"/>
<feature type="transmembrane region" description="Helical" evidence="8">
    <location>
        <begin position="334"/>
        <end position="353"/>
    </location>
</feature>
<organism evidence="9 10">
    <name type="scientific">Paenibacillus agri</name>
    <dbReference type="NCBI Taxonomy" id="2744309"/>
    <lineage>
        <taxon>Bacteria</taxon>
        <taxon>Bacillati</taxon>
        <taxon>Bacillota</taxon>
        <taxon>Bacilli</taxon>
        <taxon>Bacillales</taxon>
        <taxon>Paenibacillaceae</taxon>
        <taxon>Paenibacillus</taxon>
    </lineage>
</organism>
<evidence type="ECO:0000256" key="7">
    <source>
        <dbReference type="ARBA" id="ARBA00023136"/>
    </source>
</evidence>
<evidence type="ECO:0000313" key="9">
    <source>
        <dbReference type="EMBL" id="NUU60468.1"/>
    </source>
</evidence>
<feature type="transmembrane region" description="Helical" evidence="8">
    <location>
        <begin position="35"/>
        <end position="53"/>
    </location>
</feature>
<keyword evidence="3" id="KW-0813">Transport</keyword>
<comment type="caution">
    <text evidence="9">The sequence shown here is derived from an EMBL/GenBank/DDBJ whole genome shotgun (WGS) entry which is preliminary data.</text>
</comment>
<gene>
    <name evidence="9" type="ORF">HPT30_08950</name>
</gene>
<feature type="transmembrane region" description="Helical" evidence="8">
    <location>
        <begin position="215"/>
        <end position="240"/>
    </location>
</feature>
<dbReference type="RefSeq" id="WP_175371055.1">
    <property type="nucleotide sequence ID" value="NZ_JABWCS010000201.1"/>
</dbReference>
<keyword evidence="5 8" id="KW-0812">Transmembrane</keyword>
<evidence type="ECO:0000256" key="4">
    <source>
        <dbReference type="ARBA" id="ARBA00022544"/>
    </source>
</evidence>
<feature type="transmembrane region" description="Helical" evidence="8">
    <location>
        <begin position="301"/>
        <end position="322"/>
    </location>
</feature>
<feature type="transmembrane region" description="Helical" evidence="8">
    <location>
        <begin position="146"/>
        <end position="172"/>
    </location>
</feature>
<comment type="subcellular location">
    <subcellularLocation>
        <location evidence="1">Membrane</location>
        <topology evidence="1">Multi-pass membrane protein</topology>
    </subcellularLocation>
</comment>
<dbReference type="EMBL" id="JABWCS010000201">
    <property type="protein sequence ID" value="NUU60468.1"/>
    <property type="molecule type" value="Genomic_DNA"/>
</dbReference>
<protein>
    <submittedName>
        <fullName evidence="9">GerAB/ArcD/ProY family transporter</fullName>
    </submittedName>
</protein>
<evidence type="ECO:0000256" key="2">
    <source>
        <dbReference type="ARBA" id="ARBA00007998"/>
    </source>
</evidence>
<reference evidence="9" key="1">
    <citation type="submission" date="2020-06" db="EMBL/GenBank/DDBJ databases">
        <title>Paenibacillus sp. nov., isolated from soil.</title>
        <authorList>
            <person name="Seo Y.L."/>
        </authorList>
    </citation>
    <scope>NUCLEOTIDE SEQUENCE [LARGE SCALE GENOMIC DNA]</scope>
    <source>
        <strain evidence="9">JW14</strain>
    </source>
</reference>
<keyword evidence="7 8" id="KW-0472">Membrane</keyword>
<keyword evidence="4" id="KW-0309">Germination</keyword>
<evidence type="ECO:0000256" key="8">
    <source>
        <dbReference type="SAM" id="Phobius"/>
    </source>
</evidence>
<accession>A0A850EHV6</accession>
<feature type="transmembrane region" description="Helical" evidence="8">
    <location>
        <begin position="113"/>
        <end position="134"/>
    </location>
</feature>